<dbReference type="Proteomes" id="UP000815677">
    <property type="component" value="Unassembled WGS sequence"/>
</dbReference>
<dbReference type="SUPFAM" id="SSF52129">
    <property type="entry name" value="Caspase-like"/>
    <property type="match status" value="1"/>
</dbReference>
<dbReference type="EMBL" id="DF844096">
    <property type="protein sequence ID" value="GAT47989.1"/>
    <property type="molecule type" value="Genomic_DNA"/>
</dbReference>
<evidence type="ECO:0000256" key="4">
    <source>
        <dbReference type="SAM" id="MobiDB-lite"/>
    </source>
</evidence>
<sequence>MGPRPNLFALLIGVDEYTHPAIQNLSGCVKDVHGLQEALSFRYPKASFCVLTNQDATRAGILDAFRTHLCENPRISPDDAMLVYFAGYGQRYKTHGREVDALIPADYGEDIPGIFDANLHGLLQEIVEKKGSNMTLILDCCFAQSRTVTAVRRIVDPSWPAHLTTSYKQAELPNYHGLFTDAQRCVFLGASPKYGHCKDSPNGGLFTQALISSLKSAWPLSCRELVVLTQRALEPEGVMPVGFGQHLDRILFALPQLRPIEKLRVFLSGIEPKWLDDSCVVSRKQLADIAVHGDDDGRAALIERLKTPIFPHGRAQIVVITQDLPQILSAVARFHYFLGLGPTPTTGSWLQRFWSRVRRLLGRGVHSSSPSLVEMYHYEEERPRKAVGEISQNILQDGVARLADVPNDHVFGLKITNWSDKPMYPYLVHFDSSTYEVKVLYSPFPKDGKRPPEPISPHSALVFGHVPDQDESWETRPSLRVNPDESPERTAEILKVILTEKPISVEYMEQGSPMLVPRERDSDSEGPGSMHEAIPGIWRTETVVVAVPKDYYEGAESL</sequence>
<dbReference type="PANTHER" id="PTHR48104">
    <property type="entry name" value="METACASPASE-4"/>
    <property type="match status" value="1"/>
</dbReference>
<protein>
    <recommendedName>
        <fullName evidence="5">Peptidase C14 caspase domain-containing protein</fullName>
    </recommendedName>
</protein>
<dbReference type="InterPro" id="IPR011600">
    <property type="entry name" value="Pept_C14_caspase"/>
</dbReference>
<evidence type="ECO:0000256" key="3">
    <source>
        <dbReference type="ARBA" id="ARBA00022807"/>
    </source>
</evidence>
<dbReference type="Gene3D" id="3.40.50.1460">
    <property type="match status" value="1"/>
</dbReference>
<organism evidence="6 7">
    <name type="scientific">Mycena chlorophos</name>
    <name type="common">Agaric fungus</name>
    <name type="synonym">Agaricus chlorophos</name>
    <dbReference type="NCBI Taxonomy" id="658473"/>
    <lineage>
        <taxon>Eukaryota</taxon>
        <taxon>Fungi</taxon>
        <taxon>Dikarya</taxon>
        <taxon>Basidiomycota</taxon>
        <taxon>Agaricomycotina</taxon>
        <taxon>Agaricomycetes</taxon>
        <taxon>Agaricomycetidae</taxon>
        <taxon>Agaricales</taxon>
        <taxon>Marasmiineae</taxon>
        <taxon>Mycenaceae</taxon>
        <taxon>Mycena</taxon>
    </lineage>
</organism>
<keyword evidence="7" id="KW-1185">Reference proteome</keyword>
<evidence type="ECO:0000313" key="7">
    <source>
        <dbReference type="Proteomes" id="UP000815677"/>
    </source>
</evidence>
<gene>
    <name evidence="6" type="ORF">MCHLO_05427</name>
</gene>
<dbReference type="PANTHER" id="PTHR48104:SF30">
    <property type="entry name" value="METACASPASE-1"/>
    <property type="match status" value="1"/>
</dbReference>
<keyword evidence="3" id="KW-0788">Thiol protease</keyword>
<evidence type="ECO:0000256" key="2">
    <source>
        <dbReference type="ARBA" id="ARBA00022703"/>
    </source>
</evidence>
<reference evidence="6" key="1">
    <citation type="submission" date="2014-09" db="EMBL/GenBank/DDBJ databases">
        <title>Genome sequence of the luminous mushroom Mycena chlorophos for searching fungal bioluminescence genes.</title>
        <authorList>
            <person name="Tanaka Y."/>
            <person name="Kasuga D."/>
            <person name="Oba Y."/>
            <person name="Hase S."/>
            <person name="Sato K."/>
            <person name="Oba Y."/>
            <person name="Sakakibara Y."/>
        </authorList>
    </citation>
    <scope>NUCLEOTIDE SEQUENCE</scope>
</reference>
<evidence type="ECO:0000313" key="6">
    <source>
        <dbReference type="EMBL" id="GAT47989.1"/>
    </source>
</evidence>
<evidence type="ECO:0000259" key="5">
    <source>
        <dbReference type="Pfam" id="PF00656"/>
    </source>
</evidence>
<accession>A0ABQ0LA15</accession>
<dbReference type="InterPro" id="IPR029030">
    <property type="entry name" value="Caspase-like_dom_sf"/>
</dbReference>
<keyword evidence="2" id="KW-0053">Apoptosis</keyword>
<proteinExistence type="inferred from homology"/>
<dbReference type="Pfam" id="PF00656">
    <property type="entry name" value="Peptidase_C14"/>
    <property type="match status" value="1"/>
</dbReference>
<evidence type="ECO:0000256" key="1">
    <source>
        <dbReference type="ARBA" id="ARBA00009005"/>
    </source>
</evidence>
<name>A0ABQ0LA15_MYCCL</name>
<keyword evidence="3" id="KW-0645">Protease</keyword>
<feature type="region of interest" description="Disordered" evidence="4">
    <location>
        <begin position="515"/>
        <end position="534"/>
    </location>
</feature>
<feature type="domain" description="Peptidase C14 caspase" evidence="5">
    <location>
        <begin position="8"/>
        <end position="234"/>
    </location>
</feature>
<keyword evidence="3" id="KW-0378">Hydrolase</keyword>
<dbReference type="InterPro" id="IPR050452">
    <property type="entry name" value="Metacaspase"/>
</dbReference>
<comment type="similarity">
    <text evidence="1">Belongs to the peptidase C14B family.</text>
</comment>